<protein>
    <submittedName>
        <fullName evidence="3">Uncharacterized protein</fullName>
    </submittedName>
</protein>
<feature type="compositionally biased region" description="Low complexity" evidence="1">
    <location>
        <begin position="122"/>
        <end position="202"/>
    </location>
</feature>
<proteinExistence type="predicted"/>
<feature type="region of interest" description="Disordered" evidence="1">
    <location>
        <begin position="1"/>
        <end position="23"/>
    </location>
</feature>
<organism evidence="3 4">
    <name type="scientific">Ruminococcus bromii</name>
    <dbReference type="NCBI Taxonomy" id="40518"/>
    <lineage>
        <taxon>Bacteria</taxon>
        <taxon>Bacillati</taxon>
        <taxon>Bacillota</taxon>
        <taxon>Clostridia</taxon>
        <taxon>Eubacteriales</taxon>
        <taxon>Oscillospiraceae</taxon>
        <taxon>Ruminococcus</taxon>
    </lineage>
</organism>
<reference evidence="3 4" key="1">
    <citation type="submission" date="2019-03" db="EMBL/GenBank/DDBJ databases">
        <authorList>
            <person name="Molinero N."/>
            <person name="Sanchez B."/>
            <person name="Walker A."/>
            <person name="Duncan S."/>
            <person name="Delgado S."/>
            <person name="Margolles A."/>
        </authorList>
    </citation>
    <scope>NUCLEOTIDE SEQUENCE [LARGE SCALE GENOMIC DNA]</scope>
    <source>
        <strain evidence="3 4">IPLA60002</strain>
    </source>
</reference>
<evidence type="ECO:0000313" key="4">
    <source>
        <dbReference type="Proteomes" id="UP001056693"/>
    </source>
</evidence>
<keyword evidence="4" id="KW-1185">Reference proteome</keyword>
<dbReference type="RefSeq" id="WP_249376711.1">
    <property type="nucleotide sequence ID" value="NZ_SNUZ01000009.1"/>
</dbReference>
<dbReference type="Proteomes" id="UP001056693">
    <property type="component" value="Unassembled WGS sequence"/>
</dbReference>
<keyword evidence="2" id="KW-1133">Transmembrane helix</keyword>
<gene>
    <name evidence="3" type="ORF">E2N93_06725</name>
</gene>
<evidence type="ECO:0000256" key="2">
    <source>
        <dbReference type="SAM" id="Phobius"/>
    </source>
</evidence>
<sequence>MTTKETKNTTNTNETTESEKNTVKRTNKKTVGLIVGATVTVAAVIISMLCLSACNDKQPTATADEVIGTSVQTVTQVVTDSQGNTHIEEATKVVEVKQTQPAEKSEKATEVNAQNVAKNDNKQNNGGQSNGSSNQNNNNNNDGNGQTSKSNSSSGSTNKPASNSGSNSSSSQSKPSGGSSSSSSQNKPSSGSGSSSSSSSKPEPTPQPATQDPHEGKTWHEAEYKTEKVWVVDEEACTWQRPIYEEHYASICNTCGEEITGHTSEHMFAHMEKGENGSYRGEMVTTIVGYETVEEPEVGHWETKTELVREAGWY</sequence>
<dbReference type="EMBL" id="SNUZ01000009">
    <property type="protein sequence ID" value="MCL3787700.1"/>
    <property type="molecule type" value="Genomic_DNA"/>
</dbReference>
<keyword evidence="2" id="KW-0472">Membrane</keyword>
<comment type="caution">
    <text evidence="3">The sequence shown here is derived from an EMBL/GenBank/DDBJ whole genome shotgun (WGS) entry which is preliminary data.</text>
</comment>
<feature type="region of interest" description="Disordered" evidence="1">
    <location>
        <begin position="96"/>
        <end position="217"/>
    </location>
</feature>
<feature type="transmembrane region" description="Helical" evidence="2">
    <location>
        <begin position="30"/>
        <end position="49"/>
    </location>
</feature>
<evidence type="ECO:0000313" key="3">
    <source>
        <dbReference type="EMBL" id="MCL3787700.1"/>
    </source>
</evidence>
<name>A0ABT0NHJ2_9FIRM</name>
<accession>A0ABT0NHJ2</accession>
<evidence type="ECO:0000256" key="1">
    <source>
        <dbReference type="SAM" id="MobiDB-lite"/>
    </source>
</evidence>
<keyword evidence="2" id="KW-0812">Transmembrane</keyword>